<feature type="transmembrane region" description="Helical" evidence="8">
    <location>
        <begin position="149"/>
        <end position="170"/>
    </location>
</feature>
<feature type="transmembrane region" description="Helical" evidence="8">
    <location>
        <begin position="76"/>
        <end position="96"/>
    </location>
</feature>
<accession>A0AAD7BWZ1</accession>
<protein>
    <recommendedName>
        <fullName evidence="11">Sulphur transport domain-containing protein</fullName>
    </recommendedName>
</protein>
<evidence type="ECO:0000256" key="3">
    <source>
        <dbReference type="ARBA" id="ARBA00022475"/>
    </source>
</evidence>
<dbReference type="Proteomes" id="UP001221142">
    <property type="component" value="Unassembled WGS sequence"/>
</dbReference>
<comment type="subcellular location">
    <subcellularLocation>
        <location evidence="1">Cell inner membrane</location>
        <topology evidence="1">Multi-pass membrane protein</topology>
    </subcellularLocation>
</comment>
<keyword evidence="6 8" id="KW-1133">Transmembrane helix</keyword>
<gene>
    <name evidence="9" type="ORF">FB45DRAFT_913322</name>
</gene>
<evidence type="ECO:0000256" key="1">
    <source>
        <dbReference type="ARBA" id="ARBA00004429"/>
    </source>
</evidence>
<evidence type="ECO:0000256" key="5">
    <source>
        <dbReference type="ARBA" id="ARBA00022692"/>
    </source>
</evidence>
<keyword evidence="2" id="KW-0813">Transport</keyword>
<dbReference type="InterPro" id="IPR007272">
    <property type="entry name" value="Sulf_transp_TsuA/YedE"/>
</dbReference>
<sequence>MSTPSPISSFLGGLGLPFATHALTLLNGSVFGISGFLHRAARGNKEAMAGVAGLIIGGLVVGLTEGAGPRVFPMSYLRIILSGLLVGVGTKMGNGCTSGHMICGISRLSVRSITATAVFFSTGVIGARFSPESVLVPSQPFDWSLGPTGTTLLALQIIPFTVSVLLYILAPRQPTDKSQPALPIPRLIASLATSLEFAFALRLSNLTEPIKVLTFLLLPFNAAFDPSLSFLAVGALPLAIVLYQFARGPEQPRLGGTWSVPKGGKVDLRLIIGAALFGIGWGSGGICPGPALVNLGRAISGGSDPLPMITWLSAVLLGGAVAEL</sequence>
<feature type="transmembrane region" description="Helical" evidence="8">
    <location>
        <begin position="47"/>
        <end position="64"/>
    </location>
</feature>
<feature type="transmembrane region" description="Helical" evidence="8">
    <location>
        <begin position="223"/>
        <end position="245"/>
    </location>
</feature>
<dbReference type="GO" id="GO:0005886">
    <property type="term" value="C:plasma membrane"/>
    <property type="evidence" value="ECO:0007669"/>
    <property type="project" value="UniProtKB-SubCell"/>
</dbReference>
<dbReference type="Pfam" id="PF20398">
    <property type="entry name" value="DUF6691"/>
    <property type="match status" value="1"/>
</dbReference>
<evidence type="ECO:0000313" key="9">
    <source>
        <dbReference type="EMBL" id="KAJ7632739.1"/>
    </source>
</evidence>
<keyword evidence="3" id="KW-1003">Cell membrane</keyword>
<dbReference type="PANTHER" id="PTHR30574:SF1">
    <property type="entry name" value="SULPHUR TRANSPORT DOMAIN-CONTAINING PROTEIN"/>
    <property type="match status" value="1"/>
</dbReference>
<keyword evidence="10" id="KW-1185">Reference proteome</keyword>
<feature type="transmembrane region" description="Helical" evidence="8">
    <location>
        <begin position="182"/>
        <end position="203"/>
    </location>
</feature>
<evidence type="ECO:0000256" key="6">
    <source>
        <dbReference type="ARBA" id="ARBA00022989"/>
    </source>
</evidence>
<feature type="transmembrane region" description="Helical" evidence="8">
    <location>
        <begin position="108"/>
        <end position="129"/>
    </location>
</feature>
<name>A0AAD7BWZ1_9AGAR</name>
<evidence type="ECO:0008006" key="11">
    <source>
        <dbReference type="Google" id="ProtNLM"/>
    </source>
</evidence>
<evidence type="ECO:0000313" key="10">
    <source>
        <dbReference type="Proteomes" id="UP001221142"/>
    </source>
</evidence>
<evidence type="ECO:0000256" key="4">
    <source>
        <dbReference type="ARBA" id="ARBA00022519"/>
    </source>
</evidence>
<reference evidence="9" key="1">
    <citation type="submission" date="2023-03" db="EMBL/GenBank/DDBJ databases">
        <title>Massive genome expansion in bonnet fungi (Mycena s.s.) driven by repeated elements and novel gene families across ecological guilds.</title>
        <authorList>
            <consortium name="Lawrence Berkeley National Laboratory"/>
            <person name="Harder C.B."/>
            <person name="Miyauchi S."/>
            <person name="Viragh M."/>
            <person name="Kuo A."/>
            <person name="Thoen E."/>
            <person name="Andreopoulos B."/>
            <person name="Lu D."/>
            <person name="Skrede I."/>
            <person name="Drula E."/>
            <person name="Henrissat B."/>
            <person name="Morin E."/>
            <person name="Kohler A."/>
            <person name="Barry K."/>
            <person name="LaButti K."/>
            <person name="Morin E."/>
            <person name="Salamov A."/>
            <person name="Lipzen A."/>
            <person name="Mereny Z."/>
            <person name="Hegedus B."/>
            <person name="Baldrian P."/>
            <person name="Stursova M."/>
            <person name="Weitz H."/>
            <person name="Taylor A."/>
            <person name="Grigoriev I.V."/>
            <person name="Nagy L.G."/>
            <person name="Martin F."/>
            <person name="Kauserud H."/>
        </authorList>
    </citation>
    <scope>NUCLEOTIDE SEQUENCE</scope>
    <source>
        <strain evidence="9">9284</strain>
    </source>
</reference>
<dbReference type="Pfam" id="PF04143">
    <property type="entry name" value="Sulf_transp"/>
    <property type="match status" value="1"/>
</dbReference>
<evidence type="ECO:0000256" key="7">
    <source>
        <dbReference type="ARBA" id="ARBA00023136"/>
    </source>
</evidence>
<dbReference type="PANTHER" id="PTHR30574">
    <property type="entry name" value="INNER MEMBRANE PROTEIN YEDE"/>
    <property type="match status" value="1"/>
</dbReference>
<organism evidence="9 10">
    <name type="scientific">Roridomyces roridus</name>
    <dbReference type="NCBI Taxonomy" id="1738132"/>
    <lineage>
        <taxon>Eukaryota</taxon>
        <taxon>Fungi</taxon>
        <taxon>Dikarya</taxon>
        <taxon>Basidiomycota</taxon>
        <taxon>Agaricomycotina</taxon>
        <taxon>Agaricomycetes</taxon>
        <taxon>Agaricomycetidae</taxon>
        <taxon>Agaricales</taxon>
        <taxon>Marasmiineae</taxon>
        <taxon>Mycenaceae</taxon>
        <taxon>Roridomyces</taxon>
    </lineage>
</organism>
<dbReference type="InterPro" id="IPR046513">
    <property type="entry name" value="DUF6691"/>
</dbReference>
<feature type="transmembrane region" description="Helical" evidence="8">
    <location>
        <begin position="6"/>
        <end position="26"/>
    </location>
</feature>
<dbReference type="EMBL" id="JARKIF010000008">
    <property type="protein sequence ID" value="KAJ7632739.1"/>
    <property type="molecule type" value="Genomic_DNA"/>
</dbReference>
<keyword evidence="7 8" id="KW-0472">Membrane</keyword>
<evidence type="ECO:0000256" key="8">
    <source>
        <dbReference type="SAM" id="Phobius"/>
    </source>
</evidence>
<evidence type="ECO:0000256" key="2">
    <source>
        <dbReference type="ARBA" id="ARBA00022448"/>
    </source>
</evidence>
<keyword evidence="4" id="KW-0997">Cell inner membrane</keyword>
<comment type="caution">
    <text evidence="9">The sequence shown here is derived from an EMBL/GenBank/DDBJ whole genome shotgun (WGS) entry which is preliminary data.</text>
</comment>
<feature type="transmembrane region" description="Helical" evidence="8">
    <location>
        <begin position="266"/>
        <end position="286"/>
    </location>
</feature>
<keyword evidence="5 8" id="KW-0812">Transmembrane</keyword>
<dbReference type="AlphaFoldDB" id="A0AAD7BWZ1"/>
<proteinExistence type="predicted"/>